<dbReference type="AlphaFoldDB" id="A0A2T1DNS1"/>
<proteinExistence type="predicted"/>
<dbReference type="STRING" id="1920490.GCA_001895925_00891"/>
<protein>
    <recommendedName>
        <fullName evidence="3">Phage late control D family protein</fullName>
    </recommendedName>
</protein>
<accession>A0A2T1DNS1</accession>
<sequence>MPGANPRNAPSNFEVRINGALLPADLETSLLSVAVDDDTNLPSMFTLGLTSSEQQPNANQLVDQALFRIGNAVEVKLGYDQLTRLISGEITGLEPEFSFNGLPSLTVRGYDRRHRLQRGRKTRTFVQQKDSAIAAQIASEAGLTAQTQDSQVTHEYMLQANQTDLEFLQTRSRQIRYEVIVDDRTLMFRPVANAESEILTLTFDDDLLEFYPRLSSIGQVNEVAVRGWNLKDKKEIVGQARRGDEVSTMGGQTSGAAIAETAFGAAVARVGDRPVRTQAEADQLAKARFNHDVLTLIKGEGVCHGYPLLRAGKVIKIDGIGQRFSGKYYVTAASHRYSSRGYYTHFTVQRNSTNR</sequence>
<reference evidence="1 2" key="2">
    <citation type="submission" date="2018-03" db="EMBL/GenBank/DDBJ databases">
        <title>The ancient ancestry and fast evolution of plastids.</title>
        <authorList>
            <person name="Moore K.R."/>
            <person name="Magnabosco C."/>
            <person name="Momper L."/>
            <person name="Gold D.A."/>
            <person name="Bosak T."/>
            <person name="Fournier G.P."/>
        </authorList>
    </citation>
    <scope>NUCLEOTIDE SEQUENCE [LARGE SCALE GENOMIC DNA]</scope>
    <source>
        <strain evidence="1 2">ULC007</strain>
    </source>
</reference>
<evidence type="ECO:0008006" key="3">
    <source>
        <dbReference type="Google" id="ProtNLM"/>
    </source>
</evidence>
<dbReference type="EMBL" id="PVWG01000001">
    <property type="protein sequence ID" value="PSB22147.1"/>
    <property type="molecule type" value="Genomic_DNA"/>
</dbReference>
<comment type="caution">
    <text evidence="1">The sequence shown here is derived from an EMBL/GenBank/DDBJ whole genome shotgun (WGS) entry which is preliminary data.</text>
</comment>
<name>A0A2T1DNS1_9CYAN</name>
<keyword evidence="2" id="KW-1185">Reference proteome</keyword>
<dbReference type="Proteomes" id="UP000238634">
    <property type="component" value="Unassembled WGS sequence"/>
</dbReference>
<evidence type="ECO:0000313" key="2">
    <source>
        <dbReference type="Proteomes" id="UP000238634"/>
    </source>
</evidence>
<dbReference type="SUPFAM" id="SSF69279">
    <property type="entry name" value="Phage tail proteins"/>
    <property type="match status" value="1"/>
</dbReference>
<reference evidence="1 2" key="1">
    <citation type="submission" date="2018-02" db="EMBL/GenBank/DDBJ databases">
        <authorList>
            <person name="Cohen D.B."/>
            <person name="Kent A.D."/>
        </authorList>
    </citation>
    <scope>NUCLEOTIDE SEQUENCE [LARGE SCALE GENOMIC DNA]</scope>
    <source>
        <strain evidence="1 2">ULC007</strain>
    </source>
</reference>
<dbReference type="Pfam" id="PF05954">
    <property type="entry name" value="Phage_GPD"/>
    <property type="match status" value="1"/>
</dbReference>
<evidence type="ECO:0000313" key="1">
    <source>
        <dbReference type="EMBL" id="PSB22147.1"/>
    </source>
</evidence>
<gene>
    <name evidence="1" type="ORF">C7B65_01715</name>
</gene>
<dbReference type="RefSeq" id="WP_106253884.1">
    <property type="nucleotide sequence ID" value="NZ_PVWG01000001.1"/>
</dbReference>
<organism evidence="1 2">
    <name type="scientific">Phormidesmis priestleyi ULC007</name>
    <dbReference type="NCBI Taxonomy" id="1920490"/>
    <lineage>
        <taxon>Bacteria</taxon>
        <taxon>Bacillati</taxon>
        <taxon>Cyanobacteriota</taxon>
        <taxon>Cyanophyceae</taxon>
        <taxon>Leptolyngbyales</taxon>
        <taxon>Leptolyngbyaceae</taxon>
        <taxon>Phormidesmis</taxon>
    </lineage>
</organism>